<name>A0AAE9XA63_PORGN</name>
<sequence length="88" mass="10381">MQRKPYSHKGSFMIFDLITGKTAFRQALNLAPKKVFNNEEKFGMILNKRLKGRGETAEKRSEDSEKRLGNDLYTEQIRFIYLLFSIYI</sequence>
<evidence type="ECO:0000313" key="1">
    <source>
        <dbReference type="EMBL" id="WCF99984.1"/>
    </source>
</evidence>
<reference evidence="1" key="1">
    <citation type="submission" date="2023-01" db="EMBL/GenBank/DDBJ databases">
        <title>Phages are important unrecognized players in the ecology of the oral pathogen Porphyromonas gingivalis.</title>
        <authorList>
            <person name="Matrishin C.B."/>
            <person name="Kauffman K.M."/>
        </authorList>
    </citation>
    <scope>NUCLEOTIDE SEQUENCE</scope>
    <source>
        <strain evidence="1">HG1691old</strain>
    </source>
</reference>
<gene>
    <name evidence="1" type="ORF">NY149_05005</name>
</gene>
<organism evidence="1 2">
    <name type="scientific">Porphyromonas gingivalis</name>
    <name type="common">Bacteroides gingivalis</name>
    <dbReference type="NCBI Taxonomy" id="837"/>
    <lineage>
        <taxon>Bacteria</taxon>
        <taxon>Pseudomonadati</taxon>
        <taxon>Bacteroidota</taxon>
        <taxon>Bacteroidia</taxon>
        <taxon>Bacteroidales</taxon>
        <taxon>Porphyromonadaceae</taxon>
        <taxon>Porphyromonas</taxon>
    </lineage>
</organism>
<dbReference type="EMBL" id="CP116613">
    <property type="protein sequence ID" value="WCF99984.1"/>
    <property type="molecule type" value="Genomic_DNA"/>
</dbReference>
<dbReference type="Proteomes" id="UP001179540">
    <property type="component" value="Chromosome"/>
</dbReference>
<protein>
    <submittedName>
        <fullName evidence="1">Uncharacterized protein</fullName>
    </submittedName>
</protein>
<dbReference type="RefSeq" id="WP_097632611.1">
    <property type="nucleotide sequence ID" value="NZ_CP116613.1"/>
</dbReference>
<dbReference type="AlphaFoldDB" id="A0AAE9XA63"/>
<proteinExistence type="predicted"/>
<accession>A0AAE9XA63</accession>
<evidence type="ECO:0000313" key="2">
    <source>
        <dbReference type="Proteomes" id="UP001179540"/>
    </source>
</evidence>